<dbReference type="RefSeq" id="WP_252672758.1">
    <property type="nucleotide sequence ID" value="NZ_CP099547.1"/>
</dbReference>
<dbReference type="Proteomes" id="UP001056109">
    <property type="component" value="Chromosome"/>
</dbReference>
<evidence type="ECO:0000313" key="2">
    <source>
        <dbReference type="EMBL" id="USR78910.1"/>
    </source>
</evidence>
<reference evidence="2" key="1">
    <citation type="submission" date="2022-06" db="EMBL/GenBank/DDBJ databases">
        <title>Complete Genome Sequence of Arcanobacterium pinnipediorum strain DSM 28752 isolated from a harbour seal.</title>
        <authorList>
            <person name="Borowiak M."/>
            <person name="Kreitlow A."/>
            <person name="Alssahen M."/>
            <person name="Malorny B."/>
            <person name="Laemmler C."/>
            <person name="Prenger-Berninghoff E."/>
            <person name="Siebert U."/>
            <person name="Ploetz M."/>
            <person name="Abdulmawjood A."/>
        </authorList>
    </citation>
    <scope>NUCLEOTIDE SEQUENCE</scope>
    <source>
        <strain evidence="2">DSM 28752</strain>
    </source>
</reference>
<accession>A0ABY5AFX2</accession>
<keyword evidence="3" id="KW-1185">Reference proteome</keyword>
<proteinExistence type="predicted"/>
<feature type="transmembrane region" description="Helical" evidence="1">
    <location>
        <begin position="71"/>
        <end position="90"/>
    </location>
</feature>
<keyword evidence="1" id="KW-1133">Transmembrane helix</keyword>
<feature type="transmembrane region" description="Helical" evidence="1">
    <location>
        <begin position="222"/>
        <end position="251"/>
    </location>
</feature>
<evidence type="ECO:0000256" key="1">
    <source>
        <dbReference type="SAM" id="Phobius"/>
    </source>
</evidence>
<name>A0ABY5AFX2_9ACTO</name>
<sequence>MSVSYGRYVVRENIKIFTIITLIVIALLLMMLSVFTPETIKSLEAMGDSRAVGELPQSLTLTGFLGSFYKVYAIFIPTIYSIVVGNRLLADKIDRGTMAGFLSTPITRREITITSALYFIISHVAMWTIIGGVGVLSAHIMQPGELDVAAFIGLNIGIFTYHILLAGICFAASGIFNFSRYSLLVGAGLGVAFFILSLFAQLSESFAWMRKLTPVTLFDTDAIIAGSTPVANLVGLGLGGVVLFILGILWFDRKDLPL</sequence>
<evidence type="ECO:0000313" key="3">
    <source>
        <dbReference type="Proteomes" id="UP001056109"/>
    </source>
</evidence>
<feature type="transmembrane region" description="Helical" evidence="1">
    <location>
        <begin position="111"/>
        <end position="136"/>
    </location>
</feature>
<gene>
    <name evidence="2" type="ORF">NG665_05835</name>
</gene>
<feature type="transmembrane region" description="Helical" evidence="1">
    <location>
        <begin position="148"/>
        <end position="171"/>
    </location>
</feature>
<feature type="transmembrane region" description="Helical" evidence="1">
    <location>
        <begin position="183"/>
        <end position="202"/>
    </location>
</feature>
<keyword evidence="1" id="KW-0472">Membrane</keyword>
<dbReference type="EMBL" id="CP099547">
    <property type="protein sequence ID" value="USR78910.1"/>
    <property type="molecule type" value="Genomic_DNA"/>
</dbReference>
<feature type="transmembrane region" description="Helical" evidence="1">
    <location>
        <begin position="16"/>
        <end position="36"/>
    </location>
</feature>
<organism evidence="2 3">
    <name type="scientific">Arcanobacterium pinnipediorum</name>
    <dbReference type="NCBI Taxonomy" id="1503041"/>
    <lineage>
        <taxon>Bacteria</taxon>
        <taxon>Bacillati</taxon>
        <taxon>Actinomycetota</taxon>
        <taxon>Actinomycetes</taxon>
        <taxon>Actinomycetales</taxon>
        <taxon>Actinomycetaceae</taxon>
        <taxon>Arcanobacterium</taxon>
    </lineage>
</organism>
<protein>
    <submittedName>
        <fullName evidence="2">ABC transporter permease</fullName>
    </submittedName>
</protein>
<keyword evidence="1" id="KW-0812">Transmembrane</keyword>